<dbReference type="EMBL" id="CM042882">
    <property type="protein sequence ID" value="KAI4382441.1"/>
    <property type="molecule type" value="Genomic_DNA"/>
</dbReference>
<comment type="caution">
    <text evidence="1">The sequence shown here is derived from an EMBL/GenBank/DDBJ whole genome shotgun (WGS) entry which is preliminary data.</text>
</comment>
<name>A0ACB9RTD0_9MYRT</name>
<accession>A0ACB9RTD0</accession>
<reference evidence="2" key="1">
    <citation type="journal article" date="2023" name="Front. Plant Sci.">
        <title>Chromosomal-level genome assembly of Melastoma candidum provides insights into trichome evolution.</title>
        <authorList>
            <person name="Zhong Y."/>
            <person name="Wu W."/>
            <person name="Sun C."/>
            <person name="Zou P."/>
            <person name="Liu Y."/>
            <person name="Dai S."/>
            <person name="Zhou R."/>
        </authorList>
    </citation>
    <scope>NUCLEOTIDE SEQUENCE [LARGE SCALE GENOMIC DNA]</scope>
</reference>
<dbReference type="Proteomes" id="UP001057402">
    <property type="component" value="Chromosome 3"/>
</dbReference>
<proteinExistence type="predicted"/>
<keyword evidence="2" id="KW-1185">Reference proteome</keyword>
<evidence type="ECO:0000313" key="1">
    <source>
        <dbReference type="EMBL" id="KAI4382441.1"/>
    </source>
</evidence>
<protein>
    <submittedName>
        <fullName evidence="1">Uncharacterized protein</fullName>
    </submittedName>
</protein>
<sequence>MRIMVGEIKRRVVTWGVREPFNPTHPRHLPSYPIITIATTTTTTTTTRFRRRQKGVFIRVIWGFFLSTRIWWYRN</sequence>
<organism evidence="1 2">
    <name type="scientific">Melastoma candidum</name>
    <dbReference type="NCBI Taxonomy" id="119954"/>
    <lineage>
        <taxon>Eukaryota</taxon>
        <taxon>Viridiplantae</taxon>
        <taxon>Streptophyta</taxon>
        <taxon>Embryophyta</taxon>
        <taxon>Tracheophyta</taxon>
        <taxon>Spermatophyta</taxon>
        <taxon>Magnoliopsida</taxon>
        <taxon>eudicotyledons</taxon>
        <taxon>Gunneridae</taxon>
        <taxon>Pentapetalae</taxon>
        <taxon>rosids</taxon>
        <taxon>malvids</taxon>
        <taxon>Myrtales</taxon>
        <taxon>Melastomataceae</taxon>
        <taxon>Melastomatoideae</taxon>
        <taxon>Melastomateae</taxon>
        <taxon>Melastoma</taxon>
    </lineage>
</organism>
<evidence type="ECO:0000313" key="2">
    <source>
        <dbReference type="Proteomes" id="UP001057402"/>
    </source>
</evidence>
<gene>
    <name evidence="1" type="ORF">MLD38_008405</name>
</gene>